<dbReference type="AlphaFoldDB" id="A0A8J2KRH1"/>
<organism evidence="2 3">
    <name type="scientific">Allacma fusca</name>
    <dbReference type="NCBI Taxonomy" id="39272"/>
    <lineage>
        <taxon>Eukaryota</taxon>
        <taxon>Metazoa</taxon>
        <taxon>Ecdysozoa</taxon>
        <taxon>Arthropoda</taxon>
        <taxon>Hexapoda</taxon>
        <taxon>Collembola</taxon>
        <taxon>Symphypleona</taxon>
        <taxon>Sminthuridae</taxon>
        <taxon>Allacma</taxon>
    </lineage>
</organism>
<protein>
    <submittedName>
        <fullName evidence="2">Uncharacterized protein</fullName>
    </submittedName>
</protein>
<evidence type="ECO:0000256" key="1">
    <source>
        <dbReference type="SAM" id="MobiDB-lite"/>
    </source>
</evidence>
<gene>
    <name evidence="2" type="ORF">AFUS01_LOCUS18777</name>
</gene>
<accession>A0A8J2KRH1</accession>
<proteinExistence type="predicted"/>
<evidence type="ECO:0000313" key="3">
    <source>
        <dbReference type="Proteomes" id="UP000708208"/>
    </source>
</evidence>
<feature type="region of interest" description="Disordered" evidence="1">
    <location>
        <begin position="81"/>
        <end position="110"/>
    </location>
</feature>
<feature type="compositionally biased region" description="Basic residues" evidence="1">
    <location>
        <begin position="91"/>
        <end position="110"/>
    </location>
</feature>
<reference evidence="2" key="1">
    <citation type="submission" date="2021-06" db="EMBL/GenBank/DDBJ databases">
        <authorList>
            <person name="Hodson N. C."/>
            <person name="Mongue J. A."/>
            <person name="Jaron S. K."/>
        </authorList>
    </citation>
    <scope>NUCLEOTIDE SEQUENCE</scope>
</reference>
<keyword evidence="3" id="KW-1185">Reference proteome</keyword>
<sequence>MISKKYLRIIAATALILAVRSSIVRFPGLLQHGQKCMLSHAGVIVGMTCDGSMYLECSSGGICSCINVMKFNNDTQICEVPEPSASGKAQRQGRKASKLHRKNHTSHKGS</sequence>
<dbReference type="EMBL" id="CAJVCH010189024">
    <property type="protein sequence ID" value="CAG7730106.1"/>
    <property type="molecule type" value="Genomic_DNA"/>
</dbReference>
<name>A0A8J2KRH1_9HEXA</name>
<evidence type="ECO:0000313" key="2">
    <source>
        <dbReference type="EMBL" id="CAG7730106.1"/>
    </source>
</evidence>
<dbReference type="Proteomes" id="UP000708208">
    <property type="component" value="Unassembled WGS sequence"/>
</dbReference>
<comment type="caution">
    <text evidence="2">The sequence shown here is derived from an EMBL/GenBank/DDBJ whole genome shotgun (WGS) entry which is preliminary data.</text>
</comment>